<organism evidence="2 3">
    <name type="scientific">Urbifossiella limnaea</name>
    <dbReference type="NCBI Taxonomy" id="2528023"/>
    <lineage>
        <taxon>Bacteria</taxon>
        <taxon>Pseudomonadati</taxon>
        <taxon>Planctomycetota</taxon>
        <taxon>Planctomycetia</taxon>
        <taxon>Gemmatales</taxon>
        <taxon>Gemmataceae</taxon>
        <taxon>Urbifossiella</taxon>
    </lineage>
</organism>
<sequence length="95" mass="9548">MFATILGPLVDRVKVLLAAQAVQELEADFLAGAAGRAGGLDKLAAAWQADGLDGAAAEVQRRSRGLKAAAGDGQGAVVPSPPPALLAPGRKPRPQ</sequence>
<dbReference type="EMBL" id="CP036273">
    <property type="protein sequence ID" value="QDU21939.1"/>
    <property type="molecule type" value="Genomic_DNA"/>
</dbReference>
<gene>
    <name evidence="2" type="ORF">ETAA1_39130</name>
</gene>
<dbReference type="Proteomes" id="UP000319576">
    <property type="component" value="Chromosome"/>
</dbReference>
<dbReference type="KEGG" id="uli:ETAA1_39130"/>
<protein>
    <submittedName>
        <fullName evidence="2">Uncharacterized protein</fullName>
    </submittedName>
</protein>
<evidence type="ECO:0000313" key="3">
    <source>
        <dbReference type="Proteomes" id="UP000319576"/>
    </source>
</evidence>
<evidence type="ECO:0000313" key="2">
    <source>
        <dbReference type="EMBL" id="QDU21939.1"/>
    </source>
</evidence>
<dbReference type="RefSeq" id="WP_145241264.1">
    <property type="nucleotide sequence ID" value="NZ_CP036273.1"/>
</dbReference>
<dbReference type="AlphaFoldDB" id="A0A517XWQ1"/>
<reference evidence="2 3" key="1">
    <citation type="submission" date="2019-02" db="EMBL/GenBank/DDBJ databases">
        <title>Deep-cultivation of Planctomycetes and their phenomic and genomic characterization uncovers novel biology.</title>
        <authorList>
            <person name="Wiegand S."/>
            <person name="Jogler M."/>
            <person name="Boedeker C."/>
            <person name="Pinto D."/>
            <person name="Vollmers J."/>
            <person name="Rivas-Marin E."/>
            <person name="Kohn T."/>
            <person name="Peeters S.H."/>
            <person name="Heuer A."/>
            <person name="Rast P."/>
            <person name="Oberbeckmann S."/>
            <person name="Bunk B."/>
            <person name="Jeske O."/>
            <person name="Meyerdierks A."/>
            <person name="Storesund J.E."/>
            <person name="Kallscheuer N."/>
            <person name="Luecker S."/>
            <person name="Lage O.M."/>
            <person name="Pohl T."/>
            <person name="Merkel B.J."/>
            <person name="Hornburger P."/>
            <person name="Mueller R.-W."/>
            <person name="Bruemmer F."/>
            <person name="Labrenz M."/>
            <person name="Spormann A.M."/>
            <person name="Op den Camp H."/>
            <person name="Overmann J."/>
            <person name="Amann R."/>
            <person name="Jetten M.S.M."/>
            <person name="Mascher T."/>
            <person name="Medema M.H."/>
            <person name="Devos D.P."/>
            <person name="Kaster A.-K."/>
            <person name="Ovreas L."/>
            <person name="Rohde M."/>
            <person name="Galperin M.Y."/>
            <person name="Jogler C."/>
        </authorList>
    </citation>
    <scope>NUCLEOTIDE SEQUENCE [LARGE SCALE GENOMIC DNA]</scope>
    <source>
        <strain evidence="2 3">ETA_A1</strain>
    </source>
</reference>
<accession>A0A517XWQ1</accession>
<keyword evidence="3" id="KW-1185">Reference proteome</keyword>
<proteinExistence type="predicted"/>
<name>A0A517XWQ1_9BACT</name>
<evidence type="ECO:0000256" key="1">
    <source>
        <dbReference type="SAM" id="MobiDB-lite"/>
    </source>
</evidence>
<feature type="region of interest" description="Disordered" evidence="1">
    <location>
        <begin position="63"/>
        <end position="95"/>
    </location>
</feature>